<keyword evidence="1" id="KW-0472">Membrane</keyword>
<name>K1S2F3_9ZZZZ</name>
<organism evidence="2">
    <name type="scientific">human gut metagenome</name>
    <dbReference type="NCBI Taxonomy" id="408170"/>
    <lineage>
        <taxon>unclassified sequences</taxon>
        <taxon>metagenomes</taxon>
        <taxon>organismal metagenomes</taxon>
    </lineage>
</organism>
<keyword evidence="1" id="KW-1133">Transmembrane helix</keyword>
<evidence type="ECO:0000256" key="1">
    <source>
        <dbReference type="SAM" id="Phobius"/>
    </source>
</evidence>
<reference evidence="2" key="1">
    <citation type="journal article" date="2013" name="Environ. Microbiol.">
        <title>Microbiota from the distal guts of lean and obese adolescents exhibit partial functional redundancy besides clear differences in community structure.</title>
        <authorList>
            <person name="Ferrer M."/>
            <person name="Ruiz A."/>
            <person name="Lanza F."/>
            <person name="Haange S.B."/>
            <person name="Oberbach A."/>
            <person name="Till H."/>
            <person name="Bargiela R."/>
            <person name="Campoy C."/>
            <person name="Segura M.T."/>
            <person name="Richter M."/>
            <person name="von Bergen M."/>
            <person name="Seifert J."/>
            <person name="Suarez A."/>
        </authorList>
    </citation>
    <scope>NUCLEOTIDE SEQUENCE</scope>
</reference>
<evidence type="ECO:0000313" key="2">
    <source>
        <dbReference type="EMBL" id="EKC47890.1"/>
    </source>
</evidence>
<feature type="transmembrane region" description="Helical" evidence="1">
    <location>
        <begin position="12"/>
        <end position="33"/>
    </location>
</feature>
<dbReference type="EMBL" id="AJWY01013160">
    <property type="protein sequence ID" value="EKC47890.1"/>
    <property type="molecule type" value="Genomic_DNA"/>
</dbReference>
<feature type="transmembrane region" description="Helical" evidence="1">
    <location>
        <begin position="39"/>
        <end position="57"/>
    </location>
</feature>
<feature type="non-terminal residue" evidence="2">
    <location>
        <position position="1"/>
    </location>
</feature>
<protein>
    <submittedName>
        <fullName evidence="2">ABC transporter, permease protein</fullName>
    </submittedName>
</protein>
<feature type="transmembrane region" description="Helical" evidence="1">
    <location>
        <begin position="126"/>
        <end position="154"/>
    </location>
</feature>
<gene>
    <name evidence="2" type="ORF">LEA_19151</name>
</gene>
<sequence length="160" mass="17213">KAKIGVAGIYSCVGNFIFLALNLLGGFAILVINEIPLTIGIWQAAAGTACIVIASLWEVPLCLWLSKKVGIFVTVILNAGLGSVLGIFTATTSLWMICPYSWVPHLMISVLGILPNGEPVADQSTAMAFWMIILVLVISLAWFAALSFLTARWFEKKEVG</sequence>
<keyword evidence="1" id="KW-0812">Transmembrane</keyword>
<dbReference type="InterPro" id="IPR021205">
    <property type="entry name" value="Lanti_perm_SpaE/MutE/EpiE-like"/>
</dbReference>
<comment type="caution">
    <text evidence="2">The sequence shown here is derived from an EMBL/GenBank/DDBJ whole genome shotgun (WGS) entry which is preliminary data.</text>
</comment>
<dbReference type="AlphaFoldDB" id="K1S2F3"/>
<accession>K1S2F3</accession>
<dbReference type="CDD" id="cd21807">
    <property type="entry name" value="ABC-2_lan_permease_MutE_EpiE-like"/>
    <property type="match status" value="1"/>
</dbReference>
<proteinExistence type="predicted"/>
<feature type="transmembrane region" description="Helical" evidence="1">
    <location>
        <begin position="69"/>
        <end position="88"/>
    </location>
</feature>